<dbReference type="InterPro" id="IPR013763">
    <property type="entry name" value="Cyclin-like_dom"/>
</dbReference>
<dbReference type="EMBL" id="JBBJCI010000038">
    <property type="protein sequence ID" value="KAK7250121.1"/>
    <property type="molecule type" value="Genomic_DNA"/>
</dbReference>
<keyword evidence="3" id="KW-0131">Cell cycle</keyword>
<keyword evidence="1" id="KW-0132">Cell division</keyword>
<dbReference type="Gene3D" id="1.10.472.10">
    <property type="entry name" value="Cyclin-like"/>
    <property type="match status" value="2"/>
</dbReference>
<dbReference type="CDD" id="cd20507">
    <property type="entry name" value="CYCLIN_CCNB1-like_rpt1"/>
    <property type="match status" value="1"/>
</dbReference>
<feature type="compositionally biased region" description="Low complexity" evidence="5">
    <location>
        <begin position="117"/>
        <end position="144"/>
    </location>
</feature>
<evidence type="ECO:0000256" key="1">
    <source>
        <dbReference type="ARBA" id="ARBA00022618"/>
    </source>
</evidence>
<dbReference type="PROSITE" id="PS00292">
    <property type="entry name" value="CYCLINS"/>
    <property type="match status" value="1"/>
</dbReference>
<evidence type="ECO:0000313" key="8">
    <source>
        <dbReference type="EMBL" id="KAK7250121.1"/>
    </source>
</evidence>
<reference evidence="8 9" key="1">
    <citation type="submission" date="2024-03" db="EMBL/GenBank/DDBJ databases">
        <title>Aureococcus anophagefferens CCMP1851 and Kratosvirus quantuckense: Draft genome of a second virus-susceptible host strain in the model system.</title>
        <authorList>
            <person name="Chase E."/>
            <person name="Truchon A.R."/>
            <person name="Schepens W."/>
            <person name="Wilhelm S.W."/>
        </authorList>
    </citation>
    <scope>NUCLEOTIDE SEQUENCE [LARGE SCALE GENOMIC DNA]</scope>
    <source>
        <strain evidence="8 9">CCMP1851</strain>
    </source>
</reference>
<comment type="similarity">
    <text evidence="4">Belongs to the cyclin family.</text>
</comment>
<feature type="domain" description="Cyclin-like" evidence="6">
    <location>
        <begin position="335"/>
        <end position="418"/>
    </location>
</feature>
<dbReference type="SMART" id="SM01332">
    <property type="entry name" value="Cyclin_C"/>
    <property type="match status" value="1"/>
</dbReference>
<evidence type="ECO:0000259" key="7">
    <source>
        <dbReference type="SMART" id="SM01332"/>
    </source>
</evidence>
<name>A0ABR1G9V0_AURAN</name>
<dbReference type="Proteomes" id="UP001363151">
    <property type="component" value="Unassembled WGS sequence"/>
</dbReference>
<evidence type="ECO:0000256" key="4">
    <source>
        <dbReference type="RuleBase" id="RU000383"/>
    </source>
</evidence>
<proteinExistence type="inferred from homology"/>
<dbReference type="InterPro" id="IPR048258">
    <property type="entry name" value="Cyclins_cyclin-box"/>
</dbReference>
<dbReference type="InterPro" id="IPR006671">
    <property type="entry name" value="Cyclin_N"/>
</dbReference>
<dbReference type="SMART" id="SM00385">
    <property type="entry name" value="CYCLIN"/>
    <property type="match status" value="2"/>
</dbReference>
<feature type="region of interest" description="Disordered" evidence="5">
    <location>
        <begin position="117"/>
        <end position="192"/>
    </location>
</feature>
<sequence length="468" mass="52694">MRVVGLSYDDDLADAADVVVGELEDDWDCVTFGGLHTPGDYWLNPPTPRSPDGLHTNPNTGEVVELDAFRAVDVAPLDDGDGLTDDERRILAELKVELAAFDEEEPASYDAMPLTRAQRNAAADQDASADAPAASSSQAPARRAFGAVDNQRKGKRKAAAKKEPAREVHDRAEAPALKRQRDVRYDVDKDESDDPQAVTDYVVDLYKYYRDAEEKRPMELYMEFQQDINPKMRGILVDWLVEVHLKFKMLQPTIYLTVQIIDRYLSAKQIDRNQLQLLGVAALFIASKYEEIYPPEVADCTYITDHAYDAQDVLDMEMTILRELDWNISSPSAHHWLVRLARVARAPKSAADRAEYFAQRMLQEYAMLEYKPSLLAAAAAHLAFVADEGCDDGWPRACERLTGYTDVELYPCCKAISYHINRAAKDDAKRQLVACKKKFSRHDFSTVSFGKCPVLKRPKLIDLPDLAD</sequence>
<comment type="caution">
    <text evidence="8">The sequence shown here is derived from an EMBL/GenBank/DDBJ whole genome shotgun (WGS) entry which is preliminary data.</text>
</comment>
<feature type="domain" description="Cyclin-like" evidence="6">
    <location>
        <begin position="238"/>
        <end position="322"/>
    </location>
</feature>
<evidence type="ECO:0000256" key="2">
    <source>
        <dbReference type="ARBA" id="ARBA00023127"/>
    </source>
</evidence>
<evidence type="ECO:0000256" key="5">
    <source>
        <dbReference type="SAM" id="MobiDB-lite"/>
    </source>
</evidence>
<dbReference type="InterPro" id="IPR036915">
    <property type="entry name" value="Cyclin-like_sf"/>
</dbReference>
<gene>
    <name evidence="8" type="ORF">SO694_00006358</name>
</gene>
<feature type="domain" description="Cyclin C-terminal" evidence="7">
    <location>
        <begin position="331"/>
        <end position="455"/>
    </location>
</feature>
<dbReference type="PANTHER" id="PTHR10177">
    <property type="entry name" value="CYCLINS"/>
    <property type="match status" value="1"/>
</dbReference>
<evidence type="ECO:0000313" key="9">
    <source>
        <dbReference type="Proteomes" id="UP001363151"/>
    </source>
</evidence>
<evidence type="ECO:0000256" key="3">
    <source>
        <dbReference type="ARBA" id="ARBA00023306"/>
    </source>
</evidence>
<feature type="compositionally biased region" description="Basic and acidic residues" evidence="5">
    <location>
        <begin position="160"/>
        <end position="173"/>
    </location>
</feature>
<dbReference type="SUPFAM" id="SSF47954">
    <property type="entry name" value="Cyclin-like"/>
    <property type="match status" value="2"/>
</dbReference>
<dbReference type="Pfam" id="PF02984">
    <property type="entry name" value="Cyclin_C"/>
    <property type="match status" value="1"/>
</dbReference>
<protein>
    <submittedName>
        <fullName evidence="8">Cyclin-B</fullName>
    </submittedName>
</protein>
<dbReference type="InterPro" id="IPR004367">
    <property type="entry name" value="Cyclin_C-dom"/>
</dbReference>
<keyword evidence="9" id="KW-1185">Reference proteome</keyword>
<accession>A0ABR1G9V0</accession>
<dbReference type="InterPro" id="IPR039361">
    <property type="entry name" value="Cyclin"/>
</dbReference>
<keyword evidence="2 4" id="KW-0195">Cyclin</keyword>
<dbReference type="Pfam" id="PF00134">
    <property type="entry name" value="Cyclin_N"/>
    <property type="match status" value="1"/>
</dbReference>
<organism evidence="8 9">
    <name type="scientific">Aureococcus anophagefferens</name>
    <name type="common">Harmful bloom alga</name>
    <dbReference type="NCBI Taxonomy" id="44056"/>
    <lineage>
        <taxon>Eukaryota</taxon>
        <taxon>Sar</taxon>
        <taxon>Stramenopiles</taxon>
        <taxon>Ochrophyta</taxon>
        <taxon>Pelagophyceae</taxon>
        <taxon>Pelagomonadales</taxon>
        <taxon>Pelagomonadaceae</taxon>
        <taxon>Aureococcus</taxon>
    </lineage>
</organism>
<evidence type="ECO:0000259" key="6">
    <source>
        <dbReference type="SMART" id="SM00385"/>
    </source>
</evidence>